<organism evidence="3 4">
    <name type="scientific">Pseudocohnilembus persalinus</name>
    <name type="common">Ciliate</name>
    <dbReference type="NCBI Taxonomy" id="266149"/>
    <lineage>
        <taxon>Eukaryota</taxon>
        <taxon>Sar</taxon>
        <taxon>Alveolata</taxon>
        <taxon>Ciliophora</taxon>
        <taxon>Intramacronucleata</taxon>
        <taxon>Oligohymenophorea</taxon>
        <taxon>Scuticociliatia</taxon>
        <taxon>Philasterida</taxon>
        <taxon>Pseudocohnilembidae</taxon>
        <taxon>Pseudocohnilembus</taxon>
    </lineage>
</organism>
<evidence type="ECO:0000256" key="1">
    <source>
        <dbReference type="PROSITE-ProRule" id="PRU00221"/>
    </source>
</evidence>
<dbReference type="OMA" id="WAPLEMK"/>
<feature type="region of interest" description="Disordered" evidence="2">
    <location>
        <begin position="359"/>
        <end position="403"/>
    </location>
</feature>
<dbReference type="Proteomes" id="UP000054937">
    <property type="component" value="Unassembled WGS sequence"/>
</dbReference>
<dbReference type="Gene3D" id="2.130.10.10">
    <property type="entry name" value="YVTN repeat-like/Quinoprotein amine dehydrogenase"/>
    <property type="match status" value="2"/>
</dbReference>
<dbReference type="InterPro" id="IPR051150">
    <property type="entry name" value="SWT21/TCAB1_mRNA_Telomere"/>
</dbReference>
<dbReference type="InterPro" id="IPR001680">
    <property type="entry name" value="WD40_rpt"/>
</dbReference>
<protein>
    <submittedName>
        <fullName evidence="3">WD40-repeat-containing domain</fullName>
    </submittedName>
</protein>
<dbReference type="EMBL" id="LDAU01000098">
    <property type="protein sequence ID" value="KRX06197.1"/>
    <property type="molecule type" value="Genomic_DNA"/>
</dbReference>
<comment type="caution">
    <text evidence="3">The sequence shown here is derived from an EMBL/GenBank/DDBJ whole genome shotgun (WGS) entry which is preliminary data.</text>
</comment>
<dbReference type="FunCoup" id="A0A0V0QWE6">
    <property type="interactions" value="367"/>
</dbReference>
<name>A0A0V0QWE6_PSEPJ</name>
<reference evidence="3 4" key="1">
    <citation type="journal article" date="2015" name="Sci. Rep.">
        <title>Genome of the facultative scuticociliatosis pathogen Pseudocohnilembus persalinus provides insight into its virulence through horizontal gene transfer.</title>
        <authorList>
            <person name="Xiong J."/>
            <person name="Wang G."/>
            <person name="Cheng J."/>
            <person name="Tian M."/>
            <person name="Pan X."/>
            <person name="Warren A."/>
            <person name="Jiang C."/>
            <person name="Yuan D."/>
            <person name="Miao W."/>
        </authorList>
    </citation>
    <scope>NUCLEOTIDE SEQUENCE [LARGE SCALE GENOMIC DNA]</scope>
    <source>
        <strain evidence="3">36N120E</strain>
    </source>
</reference>
<proteinExistence type="predicted"/>
<dbReference type="PANTHER" id="PTHR13211:SF0">
    <property type="entry name" value="TELOMERASE CAJAL BODY PROTEIN 1"/>
    <property type="match status" value="1"/>
</dbReference>
<keyword evidence="4" id="KW-1185">Reference proteome</keyword>
<keyword evidence="1" id="KW-0853">WD repeat</keyword>
<dbReference type="OrthoDB" id="239865at2759"/>
<dbReference type="AlphaFoldDB" id="A0A0V0QWE6"/>
<gene>
    <name evidence="3" type="ORF">PPERSA_06079</name>
</gene>
<dbReference type="InterPro" id="IPR036322">
    <property type="entry name" value="WD40_repeat_dom_sf"/>
</dbReference>
<dbReference type="InParanoid" id="A0A0V0QWE6"/>
<feature type="repeat" description="WD" evidence="1">
    <location>
        <begin position="212"/>
        <end position="255"/>
    </location>
</feature>
<dbReference type="InterPro" id="IPR015943">
    <property type="entry name" value="WD40/YVTN_repeat-like_dom_sf"/>
</dbReference>
<dbReference type="SUPFAM" id="SSF50978">
    <property type="entry name" value="WD40 repeat-like"/>
    <property type="match status" value="1"/>
</dbReference>
<evidence type="ECO:0000313" key="4">
    <source>
        <dbReference type="Proteomes" id="UP000054937"/>
    </source>
</evidence>
<evidence type="ECO:0000256" key="2">
    <source>
        <dbReference type="SAM" id="MobiDB-lite"/>
    </source>
</evidence>
<dbReference type="PROSITE" id="PS50082">
    <property type="entry name" value="WD_REPEATS_2"/>
    <property type="match status" value="1"/>
</dbReference>
<dbReference type="PANTHER" id="PTHR13211">
    <property type="entry name" value="TELOMERASE CAJAL BODY PROTEIN 1"/>
    <property type="match status" value="1"/>
</dbReference>
<sequence>MHSQQILQQTEKQYNIDQEFKPIFGDPKTQKDFVKQIKIYKDVDLLLSFSENFQLNIFDLSNNELNLSLETKMGNPIYDIELFQNKHFSNNLLLSIKDQPLSLYNINETENNCFELKLRGQISDIKPMSEFYWAPLEMKQINNQILAAGRGFLRQYDINTLKPTQFIKCTKKDAYCSLDVQQNAQNPLVCVGKFNNITEIYDKNNLNQIAKLETHVGGVTSVKFNEQDLNQLFTGARKDNLIYQWDIRKLSNFVQYFERPSNTNQRQNFDILDNYLVAGQADGSIAFFDINNKSKKVVQNNCHDDLINHVLFYQSKTKQNQTYLISSSGQRRFQLLQNSITQKQQLQKQKAKNEYENQTKIEIETEKNQIQQNEEIEKESSSDWSSDEVSESDEEQNGLFSISQNRQNSIKMWNFNYNSQNLEHQQQL</sequence>
<accession>A0A0V0QWE6</accession>
<feature type="compositionally biased region" description="Acidic residues" evidence="2">
    <location>
        <begin position="385"/>
        <end position="396"/>
    </location>
</feature>
<evidence type="ECO:0000313" key="3">
    <source>
        <dbReference type="EMBL" id="KRX06197.1"/>
    </source>
</evidence>